<accession>I0K318</accession>
<name>I0K318_9BACT</name>
<reference evidence="1 2" key="1">
    <citation type="journal article" date="2012" name="J. Bacteriol.">
        <title>Genome Sequence of Fibrella aestuarina BUZ 2T, a Filamentous Marine Bacterium.</title>
        <authorList>
            <person name="Filippini M."/>
            <person name="Qi W."/>
            <person name="Blom J."/>
            <person name="Goesmann A."/>
            <person name="Smits T.H."/>
            <person name="Bagheri H.C."/>
        </authorList>
    </citation>
    <scope>NUCLEOTIDE SEQUENCE [LARGE SCALE GENOMIC DNA]</scope>
    <source>
        <strain evidence="2">BUZ 2T</strain>
    </source>
</reference>
<dbReference type="KEGG" id="fae:FAES_0510"/>
<dbReference type="AlphaFoldDB" id="I0K318"/>
<dbReference type="EMBL" id="HE796683">
    <property type="protein sequence ID" value="CCG98521.1"/>
    <property type="molecule type" value="Genomic_DNA"/>
</dbReference>
<keyword evidence="2" id="KW-1185">Reference proteome</keyword>
<dbReference type="RefSeq" id="WP_015329621.1">
    <property type="nucleotide sequence ID" value="NC_020054.1"/>
</dbReference>
<protein>
    <submittedName>
        <fullName evidence="1">Uncharacterized protein</fullName>
    </submittedName>
</protein>
<organism evidence="1 2">
    <name type="scientific">Fibrella aestuarina BUZ 2</name>
    <dbReference type="NCBI Taxonomy" id="1166018"/>
    <lineage>
        <taxon>Bacteria</taxon>
        <taxon>Pseudomonadati</taxon>
        <taxon>Bacteroidota</taxon>
        <taxon>Cytophagia</taxon>
        <taxon>Cytophagales</taxon>
        <taxon>Spirosomataceae</taxon>
        <taxon>Fibrella</taxon>
    </lineage>
</organism>
<dbReference type="Proteomes" id="UP000011058">
    <property type="component" value="Chromosome"/>
</dbReference>
<evidence type="ECO:0000313" key="2">
    <source>
        <dbReference type="Proteomes" id="UP000011058"/>
    </source>
</evidence>
<dbReference type="HOGENOM" id="CLU_2436437_0_0_10"/>
<gene>
    <name evidence="1" type="ORF">FAES_0510</name>
</gene>
<sequence length="90" mass="10116">MPYRVNIDVFWGMALVDRYGVKAYPTRPIVDAADGIISCKLTGIYLLTYLQVELEHALSIAAAQTTGKKRRRANEFSDSRVGDRLRVVTL</sequence>
<proteinExistence type="predicted"/>
<evidence type="ECO:0000313" key="1">
    <source>
        <dbReference type="EMBL" id="CCG98521.1"/>
    </source>
</evidence>